<evidence type="ECO:0000256" key="6">
    <source>
        <dbReference type="ARBA" id="ARBA00022449"/>
    </source>
</evidence>
<feature type="transmembrane region" description="Helical" evidence="13">
    <location>
        <begin position="289"/>
        <end position="311"/>
    </location>
</feature>
<evidence type="ECO:0000256" key="12">
    <source>
        <dbReference type="ARBA" id="ARBA00031636"/>
    </source>
</evidence>
<proteinExistence type="inferred from homology"/>
<feature type="transmembrane region" description="Helical" evidence="13">
    <location>
        <begin position="200"/>
        <end position="221"/>
    </location>
</feature>
<comment type="function">
    <text evidence="1">Multidrug efflux pump.</text>
</comment>
<gene>
    <name evidence="14" type="ORF">GJU41_23255</name>
</gene>
<dbReference type="PANTHER" id="PTHR43298">
    <property type="entry name" value="MULTIDRUG RESISTANCE PROTEIN NORM-RELATED"/>
    <property type="match status" value="1"/>
</dbReference>
<feature type="transmembrane region" description="Helical" evidence="13">
    <location>
        <begin position="362"/>
        <end position="383"/>
    </location>
</feature>
<accession>A0A6I2MHL6</accession>
<keyword evidence="7" id="KW-1003">Cell membrane</keyword>
<dbReference type="InterPro" id="IPR002528">
    <property type="entry name" value="MATE_fam"/>
</dbReference>
<keyword evidence="11 13" id="KW-0472">Membrane</keyword>
<evidence type="ECO:0000256" key="7">
    <source>
        <dbReference type="ARBA" id="ARBA00022475"/>
    </source>
</evidence>
<keyword evidence="15" id="KW-1185">Reference proteome</keyword>
<reference evidence="14 15" key="1">
    <citation type="submission" date="2019-11" db="EMBL/GenBank/DDBJ databases">
        <title>Bacillus idriensis genome.</title>
        <authorList>
            <person name="Konopka E.N."/>
            <person name="Newman J.D."/>
        </authorList>
    </citation>
    <scope>NUCLEOTIDE SEQUENCE [LARGE SCALE GENOMIC DNA]</scope>
    <source>
        <strain evidence="14 15">DSM 19097</strain>
    </source>
</reference>
<comment type="caution">
    <text evidence="14">The sequence shown here is derived from an EMBL/GenBank/DDBJ whole genome shotgun (WGS) entry which is preliminary data.</text>
</comment>
<organism evidence="14 15">
    <name type="scientific">Metabacillus idriensis</name>
    <dbReference type="NCBI Taxonomy" id="324768"/>
    <lineage>
        <taxon>Bacteria</taxon>
        <taxon>Bacillati</taxon>
        <taxon>Bacillota</taxon>
        <taxon>Bacilli</taxon>
        <taxon>Bacillales</taxon>
        <taxon>Bacillaceae</taxon>
        <taxon>Metabacillus</taxon>
    </lineage>
</organism>
<feature type="transmembrane region" description="Helical" evidence="13">
    <location>
        <begin position="20"/>
        <end position="40"/>
    </location>
</feature>
<feature type="transmembrane region" description="Helical" evidence="13">
    <location>
        <begin position="60"/>
        <end position="81"/>
    </location>
</feature>
<evidence type="ECO:0000313" key="15">
    <source>
        <dbReference type="Proteomes" id="UP000441585"/>
    </source>
</evidence>
<evidence type="ECO:0000256" key="4">
    <source>
        <dbReference type="ARBA" id="ARBA00020268"/>
    </source>
</evidence>
<keyword evidence="5" id="KW-0813">Transport</keyword>
<feature type="transmembrane region" description="Helical" evidence="13">
    <location>
        <begin position="139"/>
        <end position="160"/>
    </location>
</feature>
<dbReference type="PANTHER" id="PTHR43298:SF2">
    <property type="entry name" value="FMN_FAD EXPORTER YEEO-RELATED"/>
    <property type="match status" value="1"/>
</dbReference>
<feature type="transmembrane region" description="Helical" evidence="13">
    <location>
        <begin position="172"/>
        <end position="194"/>
    </location>
</feature>
<feature type="transmembrane region" description="Helical" evidence="13">
    <location>
        <begin position="323"/>
        <end position="342"/>
    </location>
</feature>
<evidence type="ECO:0000256" key="1">
    <source>
        <dbReference type="ARBA" id="ARBA00003408"/>
    </source>
</evidence>
<protein>
    <recommendedName>
        <fullName evidence="4">Probable multidrug resistance protein NorM</fullName>
    </recommendedName>
    <alternativeName>
        <fullName evidence="12">Multidrug-efflux transporter</fullName>
    </alternativeName>
</protein>
<dbReference type="Pfam" id="PF01554">
    <property type="entry name" value="MatE"/>
    <property type="match status" value="2"/>
</dbReference>
<dbReference type="GO" id="GO:0006811">
    <property type="term" value="P:monoatomic ion transport"/>
    <property type="evidence" value="ECO:0007669"/>
    <property type="project" value="UniProtKB-KW"/>
</dbReference>
<dbReference type="AlphaFoldDB" id="A0A6I2MHL6"/>
<feature type="transmembrane region" description="Helical" evidence="13">
    <location>
        <begin position="263"/>
        <end position="283"/>
    </location>
</feature>
<dbReference type="InterPro" id="IPR048279">
    <property type="entry name" value="MdtK-like"/>
</dbReference>
<dbReference type="GO" id="GO:0005886">
    <property type="term" value="C:plasma membrane"/>
    <property type="evidence" value="ECO:0007669"/>
    <property type="project" value="UniProtKB-SubCell"/>
</dbReference>
<evidence type="ECO:0000256" key="9">
    <source>
        <dbReference type="ARBA" id="ARBA00022989"/>
    </source>
</evidence>
<evidence type="ECO:0000256" key="5">
    <source>
        <dbReference type="ARBA" id="ARBA00022448"/>
    </source>
</evidence>
<evidence type="ECO:0000256" key="8">
    <source>
        <dbReference type="ARBA" id="ARBA00022692"/>
    </source>
</evidence>
<name>A0A6I2MHL6_9BACI</name>
<evidence type="ECO:0000256" key="3">
    <source>
        <dbReference type="ARBA" id="ARBA00010199"/>
    </source>
</evidence>
<feature type="transmembrane region" description="Helical" evidence="13">
    <location>
        <begin position="101"/>
        <end position="119"/>
    </location>
</feature>
<dbReference type="Proteomes" id="UP000441585">
    <property type="component" value="Unassembled WGS sequence"/>
</dbReference>
<comment type="subcellular location">
    <subcellularLocation>
        <location evidence="2">Cell membrane</location>
        <topology evidence="2">Multi-pass membrane protein</topology>
    </subcellularLocation>
</comment>
<comment type="similarity">
    <text evidence="3">Belongs to the multi antimicrobial extrusion (MATE) (TC 2.A.66.1) family.</text>
</comment>
<dbReference type="NCBIfam" id="TIGR00797">
    <property type="entry name" value="matE"/>
    <property type="match status" value="1"/>
</dbReference>
<dbReference type="CDD" id="cd13137">
    <property type="entry name" value="MATE_NorM_like"/>
    <property type="match status" value="1"/>
</dbReference>
<dbReference type="InterPro" id="IPR050222">
    <property type="entry name" value="MATE_MdtK"/>
</dbReference>
<keyword evidence="9 13" id="KW-1133">Transmembrane helix</keyword>
<dbReference type="GO" id="GO:0015297">
    <property type="term" value="F:antiporter activity"/>
    <property type="evidence" value="ECO:0007669"/>
    <property type="project" value="UniProtKB-KW"/>
</dbReference>
<evidence type="ECO:0000256" key="13">
    <source>
        <dbReference type="SAM" id="Phobius"/>
    </source>
</evidence>
<keyword evidence="6" id="KW-0050">Antiport</keyword>
<sequence length="463" mass="50637">MELSQLAHKEETNGQILKTIFLLAIPAVIENFFQTILGFVDTLFVSKLGLVEVSAVGVTNAILAVYFAIFMSIGVAANVFVAKHLGANEKEKANLVCQQSILLAAVIGIIFGFISLFFAKPLLQLMGVEDQVLSSALTYFKIVSIPSILISLMFVLGSILRGTGDTKSPMKVSIMINLLNIALNYVLIFGFFFIPAMGLAGAAYGTVIARLIGVIGLFVFLSKSKDISFDFSKWKLDRNMQWKIISLGTPAAGERLVMRIGQVLYFGLIVALGTKTFAAHQIAGNIEVFSYMIGYGFAAAATTLVGQRLGANDVAGAKKYANFSILLGTGIMALFGVFLFLLGEWTAYFFTNETSVIHEIKIALQIDAFIQPVLAVVLILTGVYQGAENTKFPMYSTAIGIWVIRTIGVYLLGIYFGWGIAGIWIAIGFDNLFRAVWLWINYQNNNWLKHSDIVPQLGKSRSF</sequence>
<evidence type="ECO:0000256" key="10">
    <source>
        <dbReference type="ARBA" id="ARBA00023065"/>
    </source>
</evidence>
<keyword evidence="10" id="KW-0406">Ion transport</keyword>
<dbReference type="EMBL" id="WKKF01000018">
    <property type="protein sequence ID" value="MRX56864.1"/>
    <property type="molecule type" value="Genomic_DNA"/>
</dbReference>
<evidence type="ECO:0000313" key="14">
    <source>
        <dbReference type="EMBL" id="MRX56864.1"/>
    </source>
</evidence>
<dbReference type="GO" id="GO:0042910">
    <property type="term" value="F:xenobiotic transmembrane transporter activity"/>
    <property type="evidence" value="ECO:0007669"/>
    <property type="project" value="InterPro"/>
</dbReference>
<evidence type="ECO:0000256" key="11">
    <source>
        <dbReference type="ARBA" id="ARBA00023136"/>
    </source>
</evidence>
<evidence type="ECO:0000256" key="2">
    <source>
        <dbReference type="ARBA" id="ARBA00004651"/>
    </source>
</evidence>
<dbReference type="PIRSF" id="PIRSF006603">
    <property type="entry name" value="DinF"/>
    <property type="match status" value="1"/>
</dbReference>
<keyword evidence="8 13" id="KW-0812">Transmembrane</keyword>